<sequence>MFSGLTNQFTSLVGAVKGGQADEDVPAPTQDAVGASEVPAAAAAPASTASAEQVANAAGVGGEQLLEGEEGAKSTAAPNHIFPFMLFDIYKLSWMIGLISFTAKSATNNNTAS</sequence>
<organism evidence="1 2">
    <name type="scientific">Ceratitis capitata</name>
    <name type="common">Mediterranean fruit fly</name>
    <name type="synonym">Tephritis capitata</name>
    <dbReference type="NCBI Taxonomy" id="7213"/>
    <lineage>
        <taxon>Eukaryota</taxon>
        <taxon>Metazoa</taxon>
        <taxon>Ecdysozoa</taxon>
        <taxon>Arthropoda</taxon>
        <taxon>Hexapoda</taxon>
        <taxon>Insecta</taxon>
        <taxon>Pterygota</taxon>
        <taxon>Neoptera</taxon>
        <taxon>Endopterygota</taxon>
        <taxon>Diptera</taxon>
        <taxon>Brachycera</taxon>
        <taxon>Muscomorpha</taxon>
        <taxon>Tephritoidea</taxon>
        <taxon>Tephritidae</taxon>
        <taxon>Ceratitis</taxon>
        <taxon>Ceratitis</taxon>
    </lineage>
</organism>
<evidence type="ECO:0000313" key="2">
    <source>
        <dbReference type="Proteomes" id="UP000606786"/>
    </source>
</evidence>
<dbReference type="Proteomes" id="UP000606786">
    <property type="component" value="Unassembled WGS sequence"/>
</dbReference>
<name>A0A811UB48_CERCA</name>
<accession>A0A811UB48</accession>
<gene>
    <name evidence="1" type="ORF">CCAP1982_LOCUS4804</name>
</gene>
<protein>
    <submittedName>
        <fullName evidence="1">(Mediterranean fruit fly) hypothetical protein</fullName>
    </submittedName>
</protein>
<keyword evidence="2" id="KW-1185">Reference proteome</keyword>
<dbReference type="EMBL" id="CAJHJT010000001">
    <property type="protein sequence ID" value="CAD6996104.1"/>
    <property type="molecule type" value="Genomic_DNA"/>
</dbReference>
<reference evidence="1" key="1">
    <citation type="submission" date="2020-11" db="EMBL/GenBank/DDBJ databases">
        <authorList>
            <person name="Whitehead M."/>
        </authorList>
    </citation>
    <scope>NUCLEOTIDE SEQUENCE</scope>
    <source>
        <strain evidence="1">EGII</strain>
    </source>
</reference>
<evidence type="ECO:0000313" key="1">
    <source>
        <dbReference type="EMBL" id="CAD6996104.1"/>
    </source>
</evidence>
<proteinExistence type="predicted"/>
<comment type="caution">
    <text evidence="1">The sequence shown here is derived from an EMBL/GenBank/DDBJ whole genome shotgun (WGS) entry which is preliminary data.</text>
</comment>
<dbReference type="AlphaFoldDB" id="A0A811UB48"/>